<evidence type="ECO:0000313" key="2">
    <source>
        <dbReference type="EMBL" id="MQT48822.1"/>
    </source>
</evidence>
<dbReference type="AlphaFoldDB" id="A0A7X1WBS4"/>
<proteinExistence type="predicted"/>
<dbReference type="Proteomes" id="UP000441404">
    <property type="component" value="Unassembled WGS sequence"/>
</dbReference>
<dbReference type="EMBL" id="WIWJ01000039">
    <property type="protein sequence ID" value="MQT48822.1"/>
    <property type="molecule type" value="Genomic_DNA"/>
</dbReference>
<reference evidence="2 3" key="1">
    <citation type="submission" date="2019-10" db="EMBL/GenBank/DDBJ databases">
        <title>Evaluation of single-gene subtyping targets for Pseudomonas.</title>
        <authorList>
            <person name="Reichler S.J."/>
            <person name="Orsi R.H."/>
            <person name="Wiedmann M."/>
            <person name="Martin N.H."/>
            <person name="Murphy S.I."/>
        </authorList>
    </citation>
    <scope>NUCLEOTIDE SEQUENCE [LARGE SCALE GENOMIC DNA]</scope>
    <source>
        <strain evidence="2 3">FSL R10-3257</strain>
    </source>
</reference>
<evidence type="ECO:0000313" key="3">
    <source>
        <dbReference type="Proteomes" id="UP000441404"/>
    </source>
</evidence>
<gene>
    <name evidence="2" type="ORF">GHO40_19135</name>
</gene>
<keyword evidence="1" id="KW-0472">Membrane</keyword>
<comment type="caution">
    <text evidence="2">The sequence shown here is derived from an EMBL/GenBank/DDBJ whole genome shotgun (WGS) entry which is preliminary data.</text>
</comment>
<accession>A0A7X1WBS4</accession>
<name>A0A7X1WBS4_9PSED</name>
<keyword evidence="1" id="KW-0812">Transmembrane</keyword>
<evidence type="ECO:0000256" key="1">
    <source>
        <dbReference type="SAM" id="Phobius"/>
    </source>
</evidence>
<keyword evidence="1" id="KW-1133">Transmembrane helix</keyword>
<dbReference type="RefSeq" id="WP_153429839.1">
    <property type="nucleotide sequence ID" value="NZ_WIWJ01000039.1"/>
</dbReference>
<organism evidence="2 3">
    <name type="scientific">Pseudomonas helleri</name>
    <dbReference type="NCBI Taxonomy" id="1608996"/>
    <lineage>
        <taxon>Bacteria</taxon>
        <taxon>Pseudomonadati</taxon>
        <taxon>Pseudomonadota</taxon>
        <taxon>Gammaproteobacteria</taxon>
        <taxon>Pseudomonadales</taxon>
        <taxon>Pseudomonadaceae</taxon>
        <taxon>Pseudomonas</taxon>
    </lineage>
</organism>
<sequence length="160" mass="17092">MALKSCRECKSTVSSKAKACPSCGISRPVKSSGNWAWILFGIIVFIMIFGQKNEDGLNHEVTNQPAKNKDALASPNKKLTNSATTSTEVNKQYVNCLSEKAKSGTYMSNDGGKSAIRLVGACEAEWHEWSDRCIADGGTDSDCTLKAGLLAQAALKLSGK</sequence>
<protein>
    <submittedName>
        <fullName evidence="2">Uncharacterized protein</fullName>
    </submittedName>
</protein>
<feature type="transmembrane region" description="Helical" evidence="1">
    <location>
        <begin position="34"/>
        <end position="50"/>
    </location>
</feature>